<evidence type="ECO:0000313" key="3">
    <source>
        <dbReference type="EMBL" id="KAK0743229.1"/>
    </source>
</evidence>
<comment type="caution">
    <text evidence="3">The sequence shown here is derived from an EMBL/GenBank/DDBJ whole genome shotgun (WGS) entry which is preliminary data.</text>
</comment>
<dbReference type="GO" id="GO:0015079">
    <property type="term" value="F:potassium ion transmembrane transporter activity"/>
    <property type="evidence" value="ECO:0007669"/>
    <property type="project" value="InterPro"/>
</dbReference>
<feature type="compositionally biased region" description="Low complexity" evidence="1">
    <location>
        <begin position="674"/>
        <end position="684"/>
    </location>
</feature>
<dbReference type="Pfam" id="PF16944">
    <property type="entry name" value="KCH"/>
    <property type="match status" value="1"/>
</dbReference>
<feature type="region of interest" description="Disordered" evidence="1">
    <location>
        <begin position="393"/>
        <end position="790"/>
    </location>
</feature>
<keyword evidence="2" id="KW-0812">Transmembrane</keyword>
<reference evidence="3" key="1">
    <citation type="submission" date="2023-06" db="EMBL/GenBank/DDBJ databases">
        <title>Genome-scale phylogeny and comparative genomics of the fungal order Sordariales.</title>
        <authorList>
            <consortium name="Lawrence Berkeley National Laboratory"/>
            <person name="Hensen N."/>
            <person name="Bonometti L."/>
            <person name="Westerberg I."/>
            <person name="Brannstrom I.O."/>
            <person name="Guillou S."/>
            <person name="Cros-Aarteil S."/>
            <person name="Calhoun S."/>
            <person name="Haridas S."/>
            <person name="Kuo A."/>
            <person name="Mondo S."/>
            <person name="Pangilinan J."/>
            <person name="Riley R."/>
            <person name="LaButti K."/>
            <person name="Andreopoulos B."/>
            <person name="Lipzen A."/>
            <person name="Chen C."/>
            <person name="Yanf M."/>
            <person name="Daum C."/>
            <person name="Ng V."/>
            <person name="Clum A."/>
            <person name="Steindorff A."/>
            <person name="Ohm R."/>
            <person name="Martin F."/>
            <person name="Silar P."/>
            <person name="Natvig D."/>
            <person name="Lalanne C."/>
            <person name="Gautier V."/>
            <person name="Ament-velasquez S.L."/>
            <person name="Kruys A."/>
            <person name="Hutchinson M.I."/>
            <person name="Powell A.J."/>
            <person name="Barry K."/>
            <person name="Miller A.N."/>
            <person name="Grigoriev I.V."/>
            <person name="Debuchy R."/>
            <person name="Gladieux P."/>
            <person name="Thoren M.H."/>
            <person name="Johannesson H."/>
        </authorList>
    </citation>
    <scope>NUCLEOTIDE SEQUENCE</scope>
    <source>
        <strain evidence="3">SMH3187-1</strain>
    </source>
</reference>
<feature type="transmembrane region" description="Helical" evidence="2">
    <location>
        <begin position="82"/>
        <end position="100"/>
    </location>
</feature>
<keyword evidence="4" id="KW-1185">Reference proteome</keyword>
<dbReference type="GO" id="GO:0005886">
    <property type="term" value="C:plasma membrane"/>
    <property type="evidence" value="ECO:0007669"/>
    <property type="project" value="InterPro"/>
</dbReference>
<feature type="transmembrane region" description="Helical" evidence="2">
    <location>
        <begin position="37"/>
        <end position="62"/>
    </location>
</feature>
<feature type="compositionally biased region" description="Polar residues" evidence="1">
    <location>
        <begin position="567"/>
        <end position="576"/>
    </location>
</feature>
<feature type="compositionally biased region" description="Polar residues" evidence="1">
    <location>
        <begin position="423"/>
        <end position="458"/>
    </location>
</feature>
<gene>
    <name evidence="3" type="ORF">B0T18DRAFT_392047</name>
</gene>
<dbReference type="PANTHER" id="PTHR36424:SF1">
    <property type="entry name" value="LOW AFFINITY K(+) TRANSPORTER 1-RELATED"/>
    <property type="match status" value="1"/>
</dbReference>
<accession>A0AA40EPP7</accession>
<dbReference type="AlphaFoldDB" id="A0AA40EPP7"/>
<feature type="compositionally biased region" description="Polar residues" evidence="1">
    <location>
        <begin position="688"/>
        <end position="697"/>
    </location>
</feature>
<feature type="transmembrane region" description="Helical" evidence="2">
    <location>
        <begin position="229"/>
        <end position="254"/>
    </location>
</feature>
<dbReference type="EMBL" id="JAUKUD010000005">
    <property type="protein sequence ID" value="KAK0743229.1"/>
    <property type="molecule type" value="Genomic_DNA"/>
</dbReference>
<keyword evidence="2" id="KW-0472">Membrane</keyword>
<feature type="compositionally biased region" description="Polar residues" evidence="1">
    <location>
        <begin position="512"/>
        <end position="524"/>
    </location>
</feature>
<evidence type="ECO:0000256" key="2">
    <source>
        <dbReference type="SAM" id="Phobius"/>
    </source>
</evidence>
<protein>
    <recommendedName>
        <fullName evidence="5">Pheromone-regulated membrane protein</fullName>
    </recommendedName>
</protein>
<evidence type="ECO:0000256" key="1">
    <source>
        <dbReference type="SAM" id="MobiDB-lite"/>
    </source>
</evidence>
<proteinExistence type="predicted"/>
<evidence type="ECO:0008006" key="5">
    <source>
        <dbReference type="Google" id="ProtNLM"/>
    </source>
</evidence>
<sequence>MGLLSHRRKWVEVHPEQKWDYISLGDFKSTSCFTPFAYAYLWFSLFLSVAVYAVDTFTAYQLLVFGTWSGQIAPTQIIPFDVSKWIFTICIILSFINLGFEHFRAIKIIRRGSVVESFLDSLAVRLQSTRVWSGRGYKRFLMFAELTKSKKGSEIVALFTYFSFQAWIRVFICSGPRQVINALTLYSVYNAKLSVEGNTFESSFSSFFAKLKALAESDYRQAVVLSGMLFTLIIWVFAFLSLVIAALCFVLYLWHIIPRDDGGLTGFCERKINRRLKQIVSEKINTAMAKDEQKRRKAEIKAAVKNGEQPAKMQPALPTIPSVAMAGGGDRLPEMPMLKRTDTSLTLDTSGRPGTPGSFELNALGQKRMAPSRTDTMNTTTSYSSRAPLLNSAADIGMSPSSPAPSLPTPNGMGGYGPPSRAGTLTSSNSSYGPGSQMNRMPSNGSSLREGYSASSAPYPTDGFPTMPVPVRSPTAAPGGYRSPASNQPSWPNPGQGRTTYDDYAGGRASPAPSNQSYGSNPLSPQGMGPNGYPVRSATGPLPLRGPPQRFAPQRNMTAPAPGFAQHQHTGSNGSLRSIPGSARPYHESSGSADFDPANRPGTSNSQRPGPRQPYPQGQQTEGYDYFNRPSTAQSQRAGPGGVQPYQAQGGGDDEYYNRTPTATGQRPGPQGAQQSYQSYQSDDYLSRSETSNSQRPGPQRPYAGQGGADDYLGRPGTSNSQRPNPTPASYQGSGGNEPRAQPLYEHDEDDYMGRSPTSNSQRNLPPRGGYGGGNNGWSQDVERGNGPRY</sequence>
<dbReference type="InterPro" id="IPR031606">
    <property type="entry name" value="Kch1/2"/>
</dbReference>
<dbReference type="PANTHER" id="PTHR36424">
    <property type="entry name" value="PHEROMONE-REGULATED MEMBRANE PROTEIN 6"/>
    <property type="match status" value="1"/>
</dbReference>
<dbReference type="Proteomes" id="UP001172155">
    <property type="component" value="Unassembled WGS sequence"/>
</dbReference>
<organism evidence="3 4">
    <name type="scientific">Schizothecium vesticola</name>
    <dbReference type="NCBI Taxonomy" id="314040"/>
    <lineage>
        <taxon>Eukaryota</taxon>
        <taxon>Fungi</taxon>
        <taxon>Dikarya</taxon>
        <taxon>Ascomycota</taxon>
        <taxon>Pezizomycotina</taxon>
        <taxon>Sordariomycetes</taxon>
        <taxon>Sordariomycetidae</taxon>
        <taxon>Sordariales</taxon>
        <taxon>Schizotheciaceae</taxon>
        <taxon>Schizothecium</taxon>
    </lineage>
</organism>
<name>A0AA40EPP7_9PEZI</name>
<feature type="compositionally biased region" description="Low complexity" evidence="1">
    <location>
        <begin position="607"/>
        <end position="620"/>
    </location>
</feature>
<feature type="compositionally biased region" description="Polar residues" evidence="1">
    <location>
        <begin position="717"/>
        <end position="732"/>
    </location>
</feature>
<feature type="compositionally biased region" description="Basic and acidic residues" evidence="1">
    <location>
        <begin position="781"/>
        <end position="790"/>
    </location>
</feature>
<evidence type="ECO:0000313" key="4">
    <source>
        <dbReference type="Proteomes" id="UP001172155"/>
    </source>
</evidence>
<keyword evidence="2" id="KW-1133">Transmembrane helix</keyword>